<comment type="caution">
    <text evidence="2">The sequence shown here is derived from an EMBL/GenBank/DDBJ whole genome shotgun (WGS) entry which is preliminary data.</text>
</comment>
<protein>
    <submittedName>
        <fullName evidence="2">Uncharacterized protein</fullName>
    </submittedName>
</protein>
<dbReference type="AlphaFoldDB" id="A0A0H2LY55"/>
<dbReference type="Proteomes" id="UP000035170">
    <property type="component" value="Unassembled WGS sequence"/>
</dbReference>
<organism evidence="2 3">
    <name type="scientific">Variovorax paradoxus</name>
    <dbReference type="NCBI Taxonomy" id="34073"/>
    <lineage>
        <taxon>Bacteria</taxon>
        <taxon>Pseudomonadati</taxon>
        <taxon>Pseudomonadota</taxon>
        <taxon>Betaproteobacteria</taxon>
        <taxon>Burkholderiales</taxon>
        <taxon>Comamonadaceae</taxon>
        <taxon>Variovorax</taxon>
    </lineage>
</organism>
<keyword evidence="3" id="KW-1185">Reference proteome</keyword>
<name>A0A0H2LY55_VARPD</name>
<evidence type="ECO:0000313" key="3">
    <source>
        <dbReference type="Proteomes" id="UP000035170"/>
    </source>
</evidence>
<evidence type="ECO:0000313" key="2">
    <source>
        <dbReference type="EMBL" id="KLN55123.1"/>
    </source>
</evidence>
<dbReference type="RefSeq" id="WP_021006381.1">
    <property type="nucleotide sequence ID" value="NZ_JZWI01000019.1"/>
</dbReference>
<reference evidence="2 3" key="1">
    <citation type="submission" date="2015-03" db="EMBL/GenBank/DDBJ databases">
        <title>Genome sequence of Variovorax paradoxus TBEA6.</title>
        <authorList>
            <person name="Poehlein A."/>
            <person name="Schuldes J."/>
            <person name="Wuebbeler J.H."/>
            <person name="Hiessl S."/>
            <person name="Steinbuechel A."/>
            <person name="Daniel R."/>
        </authorList>
    </citation>
    <scope>NUCLEOTIDE SEQUENCE [LARGE SCALE GENOMIC DNA]</scope>
    <source>
        <strain evidence="2 3">TBEA6</strain>
    </source>
</reference>
<evidence type="ECO:0000256" key="1">
    <source>
        <dbReference type="SAM" id="MobiDB-lite"/>
    </source>
</evidence>
<accession>A0A0H2LY55</accession>
<sequence>MNNTPSPKRRERSHDEPEITQEESVPTDGRDTEGEELMKKVDNKKLEDPGDAERKTPDKS</sequence>
<gene>
    <name evidence="2" type="ORF">VPARA_38120</name>
</gene>
<feature type="region of interest" description="Disordered" evidence="1">
    <location>
        <begin position="1"/>
        <end position="60"/>
    </location>
</feature>
<dbReference type="PATRIC" id="fig|34073.19.peg.3902"/>
<dbReference type="EMBL" id="JZWI01000019">
    <property type="protein sequence ID" value="KLN55123.1"/>
    <property type="molecule type" value="Genomic_DNA"/>
</dbReference>
<proteinExistence type="predicted"/>
<feature type="compositionally biased region" description="Basic and acidic residues" evidence="1">
    <location>
        <begin position="28"/>
        <end position="60"/>
    </location>
</feature>